<organism evidence="3">
    <name type="scientific">Vibrio chaetopteri</name>
    <dbReference type="NCBI Taxonomy" id="3016528"/>
    <lineage>
        <taxon>Bacteria</taxon>
        <taxon>Pseudomonadati</taxon>
        <taxon>Pseudomonadota</taxon>
        <taxon>Gammaproteobacteria</taxon>
        <taxon>Vibrionales</taxon>
        <taxon>Vibrionaceae</taxon>
        <taxon>Vibrio</taxon>
    </lineage>
</organism>
<dbReference type="Pfam" id="PF19077">
    <property type="entry name" value="Big_13"/>
    <property type="match status" value="1"/>
</dbReference>
<dbReference type="RefSeq" id="WP_353499863.1">
    <property type="nucleotide sequence ID" value="NZ_CP115921.1"/>
</dbReference>
<sequence length="4455" mass="473542">MTTTVTVTDTAGGSHREELKFTITGTNDLPVMAGQSQSLKEDGAVFYGQMVATDVDQDLLTYSTSNAIDGLTFNPDGSYTFDPSHAFYQHLAKGDTQVVTTTVTVTDTAGGSHREELKLTITGTNDLPVMAGQSQSVKEDGPVFHGQMVATDIDQDLLTYTTSNPIDGLTFNPDGSYTFDPSHASYQHLAKGDTQVVTTMVTVTDTAGGTHQEQLKFTITGTNDLPVMAGQSQPVKEDGALFHGQMVATDVDQDLLSYTTSNSIDGLTFNPDGSYTFDPSHASYQYLAKGDTQVVTTMVTVTDTAGGSHREEFKFIITGTNDLPVMAGQSQSVKEGGAVFHGQMLATDIDQDLLTYTISNPIDGLIFNPDGSYTFDPKHASYQHLAKGDTQVVTTMVTVTDTAGGSHREELKFTITGTNDLPVMASQSQSVKEDGAVFHGQMVATDVDHDLLTYTTSNPIDGLTFNPDGSYTFDPSHSSYQHLAKGDTQVVTTMVTVTDTAGGSHREELKFTITGTNDLPVMASQSQSVKEDGAVFHGQMVATDVDHDLLTYTTSNPIDGLTFNPDGSYTFDPSHSSYQHLAKGDTQVVTTMVTVTDTAGGSHREELKFTITGTNDLPMMAGQSQSVKEDGAVFHGQMVATDVDQDLLTYSTSNAIDGLTFNPDGSYTFDPSHASYQHLAKGDTQVVTTIVTVTDTAGGSHREELKFTITGTNDLPVMAGQSQSLKEDGAVFYGQMVATDVDQDLLTYSTSNAIDGLTFNPDGSYTFDPSHAFYQHLAKGDTQVVTTTVTVTDTAGGSHREELKLTITGTNDLPVMAGQSQSVKEDESVFHGQMVATDIDQDLLTYTTSNPIDGLTFNPDGSYTFDPSHASYQHLAKGDTQVVTTTVTVTDTAGGSHREELKLTITGTNDLPVMAGQSQSVKEDGPVFHGQMVATDIDQDLLTYTTSNPIDGLTFNPDGSYTFDPSHASYQHLAKGDTQVVTTMVTVTDTAGGTHQEQLKFTITGTNDLPVMAGQSQPVKEDGALFHGQMVATDVDQDLLSYTTSNSIDGLTFNPDGSYTFDPSHASYQHLAKGGTQVVTTTVTVTDTAGGTHQEELKFTITGTNDLPVMAGQSQSVKEDGALFHGQMVATDVDQDLLTYSISHPIDGLTFNSDGSYTFNPSHSSYQHLSQGSTQQVSTTVTVTDSSGGSHQETLEMVVSGTNDRPIVSAWTQLQNGMEDKPVIIKASDLLTHASDIDSADTLIVTHLQATNGVVVDNHDGTYTFTPNKDYNGEVRLTYRVEDNHGAFVETQARFNLAASPDNAVITDVQTNVDLRGVTEDRGYIDTHYMLHYDGQLNIQDPDVGEAQFEPNIGSQTYQGIGYDTKLGGHVLLMRDGRYTYTLDNRNIQNLAEGEVRHDFATIRSVDGTTHTMEFTVHGTNDAPTVVAQSHSVTEGGSILSGQMQGHDVDTGATLTYSTPNVDGLVFHSDGSYSFNPDHPTYQSLAAGVTKTLSIPVTVTDEHHASSTSVLTITVTGANNAAVVAGVDTGSVDEGAAGVDMSPDYAHSGMALLGRSTVGASGQLSITDVDSGEAKFDTHGFGYTYAGKFGDLHLTEQGKWFYYADMGSVRSVGGLSTNRGTQIDQLGEGQTLTDTVTVYTKDGTPHDIVITIHGDNDRPYCSSEVTLNAGAEDTRQTITVGDLLANTTDVDANDAGKLTIENLHADHGSTQHNADGTFTFSPEKDYNGQVHFTYDVKDAHGGVTSTGASMILAAVNDNPDTQPLTDSVTEDSTNHHVLDLLSGASDKEGDALSVQQLSFSVDGGSQSTSLPDGISLSPDGHTLVVDATHHAFQHLAAGHTQPVVMSYMVDDGHGGQTAQTATLSIQGSDDKATMVSHTIQLTESQALRSQYSTHHGNLQLTDPDTGDSTQFVFSGQYMGQGYAPGHLTVWPDGSYQFYLDPARNHHADDRIASLRTGESMEIPYQVETSDGQRLTLIVKVTGEDDQARIQVGPYSKFDNDAYEDKLAPGSTPNQVWSGGTLQVIDPDHDQAGFVAQRIDTPEGCHFSINVRGGWQYTIDNDKLQHLGAGQSYQKTFTVESIDGSAQRDITVTVHGRNDDPVVTSAVTIPAAKEDQTITLTVKQLLANATDVDDNDANQLTIDNLVADHGSITDNHDGTYTFTPDPDYNGQVQFTYDVKDAHGGSTTSGASLGLVAVNDASKLASGQDSANLTEDQVRSGTHQLETGWINLGVTDVDGATEADIASIEVNGVKHAVPANFAMNLTANHGYFSTTHSTDGHNKWSYTADNDSPDIQGLKAGQQLQDSMVLITKDGTRIPVTATINGQDDHVIIDTPDKLTAAIGTAIEDTTTTVAGTLQAHDLDKGDQISFELATASQSQAGSYGTFYLDSTGHWRYDLDPAKADSLGSGEGKVEVFDIVAISSDGSRATQQVEVLVQGTNDAPVVSGSISLPSGEEDHSVTLHSRDLLANATDVDNYDRLSVTSLQADHGVVKDNHDGTYTFTPEPNYNGAVHFTFDVKDTHGGVTSASATLQLSALSDAAQITAKGDTLKEDHVLQGTTTLHSTGHFQIIDPDGASESFFATNAAGRQEFYTGSLGGTLQVNKDGGYFYDVDNSLVDYLKDGEVVKDQFTIVSADGTTKQVEFTIQGTSDNPYIGRGSLHQCVFEDEKILKGRVYGFDPDHGDQQHLTFTLIGTVPGFTLNSDGSYVFDPSDKAYQHASLSTGMDEHLIIPIKVTDSDGLNSVQNLRITIIPTNDAPVVTSSVSLSSGTEDQSVTLHSRDLLANASDIDDYDRLSVTSLQADHGVVKDNHDGTYTFTPEPNYNGAVHFSYNVTDNHGASTPASASLTLAAVDDKTQFVGVNHGAATEDVATHMSTNVDLKDAVDWQALQITDVDSTNTQITVEFAGKQYTWTLGQDLDVTTPYGKFQFHTITSGSHQGEHAWSYIGDNTNSDVQGLKAGESLHESIKLTAKDGTEFPIQVEVRGTEDGVIIDTKGELAHVTEDSQAGASVSGQLAAHDSDVHDHVDWTASPSAGVTGSYGTFHIDAAGHWHYVVDQSRATQLGVGDEKWEYFNVEAVSSDGSRVTKRVAVVVHGQNDNPTVSADVTLTAGMEDTPIRLTSADLLANATHVDNNDRGWLRVANLSADHGTVTTNQDGTFTFTPNQDYNGVVQFSYDVIDRHGGSTSAHASVSLQAVNDLPAIHGDIAASVIEKGLDTQGGLVGVATAQGTLTTVDPDTGDSITWQVMSPSGTYGRLTIDQHGHWHYQLDDTNSAVQALPNGRTVQDSFVVTATDQSGTAVKQTVIIDVQGSNDGATIDGQSTSALSYDITEDSVSATLSGHLQLVDIDSGEDQFVPFNQVAGTYGHLTLNAQGDWTYVLDNQLATTNALHSGQVVTDHFTITSPDGTATKSITVNVHGHDDLATLTVSEGDSQQSLDLLAGIQAQAIQHIQYSTDGIHFSSTLPTGFSLAADGHTLQVDASGGSYDHLSTGVKQSIFISYEMVEGTGLSAQVTQQHGLVEVIGTSDAPVLHSFSPRADQFSGPITGNLLSGATDVDDGAHLVLSDIQYRDGTGYHTLYPGQSHSITGVGTISIEANGDYSFIPEPSFVGVVPAMWYRVVDTTDNHNVQSQSTLHISIDANHQPTVTSLSASLNEDTDLAISTSDFGYADSDSDALHSITITQAPDASHGHLILDGQVIADGTAIMASDLDRLIFRPVANYNGAATFGYTANDGHSDSTEQHAHLMVIPVNDAPAIQLTPLTPVTGTVTETDVDVGDTHQFAVTVPSGQYGTLTVDPATGAYQYVPNGQMMGMSYNKVTGHYTGQDMFEVSVTDKAGATSSLFVTFEVEGTVSAPAIAGQAPNVATHVTTQPTVSQTMPTGLMASHQQANHVTVDLVAGSDSGRSHSDDLTNDQTPTISGHTDIPFSKVNLYDGSRVVGSGYSDAHGNYQIDTSTLGDGLHNISARALAPASVIPVVSSLLPITIDTVDPIPSVSVDTVTRDNVINAAESQSTIAITGLSSGDVHQGDVVTIEVHGHTYSGAIDSTGRYSIDVPGAELEQVSQLKVSISATDSAGNTATTSIDHHYETDTSVGSPTIIFESPGSDNLYSKAEIAHGAAGTITATVHAATDAKVGEHLNINGVDHVLDLHALQHGVDVEVAPNSLVKAIMTDEHGNVNSALNMAAGAKPEPIVVTAPTGSHHISTSLGAPTLMPSLTPVPASQQGWKILVNGHYQTSVSSQWGTLSIDPRTGHLSYQEHADVHTGPHGSAQNVGVHEDHFQVALQGSHHDDVVLHVQVSILSHGPGHSGKLTLGSEVLDMTVTPVLSHVQPSPPPPPPSDAHDEPSADVFSGSQSELTIMLELGIEAKAVEEAGSHSQHSGASSYLEQLGFDHQLLQTDSKEHNADIPDDIDIVLNETEHHDLAEGYQGELAHHDDQSGIEHLQDTDSDHLDLDDPTR</sequence>
<dbReference type="NCBIfam" id="NF012196">
    <property type="entry name" value="Ig_like_ice"/>
    <property type="match status" value="1"/>
</dbReference>
<dbReference type="InterPro" id="IPR044016">
    <property type="entry name" value="Big_13"/>
</dbReference>
<dbReference type="GO" id="GO:0007156">
    <property type="term" value="P:homophilic cell adhesion via plasma membrane adhesion molecules"/>
    <property type="evidence" value="ECO:0007669"/>
    <property type="project" value="InterPro"/>
</dbReference>
<dbReference type="InterPro" id="IPR041690">
    <property type="entry name" value="Cadherin_5"/>
</dbReference>
<dbReference type="InterPro" id="IPR040853">
    <property type="entry name" value="RapA2_cadherin-like"/>
</dbReference>
<accession>A0AAU8BR72</accession>
<dbReference type="Pfam" id="PF17963">
    <property type="entry name" value="Big_9"/>
    <property type="match status" value="1"/>
</dbReference>
<feature type="region of interest" description="Disordered" evidence="1">
    <location>
        <begin position="4431"/>
        <end position="4455"/>
    </location>
</feature>
<dbReference type="KEGG" id="vck:PG915_18395"/>
<dbReference type="InterPro" id="IPR013783">
    <property type="entry name" value="Ig-like_fold"/>
</dbReference>
<dbReference type="InterPro" id="IPR002126">
    <property type="entry name" value="Cadherin-like_dom"/>
</dbReference>
<dbReference type="Gene3D" id="2.60.40.10">
    <property type="entry name" value="Immunoglobulins"/>
    <property type="match status" value="18"/>
</dbReference>
<feature type="region of interest" description="Disordered" evidence="1">
    <location>
        <begin position="1164"/>
        <end position="1190"/>
    </location>
</feature>
<name>A0AAU8BR72_9VIBR</name>
<feature type="region of interest" description="Disordered" evidence="1">
    <location>
        <begin position="4323"/>
        <end position="4348"/>
    </location>
</feature>
<dbReference type="InterPro" id="IPR010221">
    <property type="entry name" value="VCBS_dom"/>
</dbReference>
<dbReference type="Pfam" id="PF17803">
    <property type="entry name" value="Cadherin_4"/>
    <property type="match status" value="13"/>
</dbReference>
<dbReference type="EMBL" id="CP115921">
    <property type="protein sequence ID" value="XCD18723.1"/>
    <property type="molecule type" value="Genomic_DNA"/>
</dbReference>
<dbReference type="PANTHER" id="PTHR14139">
    <property type="entry name" value="CALSYNTENIN"/>
    <property type="match status" value="1"/>
</dbReference>
<dbReference type="Gene3D" id="2.60.40.2810">
    <property type="match status" value="1"/>
</dbReference>
<dbReference type="GO" id="GO:0005509">
    <property type="term" value="F:calcium ion binding"/>
    <property type="evidence" value="ECO:0007669"/>
    <property type="project" value="InterPro"/>
</dbReference>
<gene>
    <name evidence="3" type="ORF">PG915_18395</name>
</gene>
<dbReference type="GO" id="GO:0016020">
    <property type="term" value="C:membrane"/>
    <property type="evidence" value="ECO:0007669"/>
    <property type="project" value="InterPro"/>
</dbReference>
<dbReference type="NCBIfam" id="TIGR01965">
    <property type="entry name" value="VCBS_repeat"/>
    <property type="match status" value="27"/>
</dbReference>
<dbReference type="Gene3D" id="2.60.40.3440">
    <property type="match status" value="4"/>
</dbReference>
<protein>
    <submittedName>
        <fullName evidence="3">VCBS domain-containing protein</fullName>
    </submittedName>
</protein>
<proteinExistence type="predicted"/>
<evidence type="ECO:0000256" key="1">
    <source>
        <dbReference type="SAM" id="MobiDB-lite"/>
    </source>
</evidence>
<reference evidence="3" key="1">
    <citation type="submission" date="2023-01" db="EMBL/GenBank/DDBJ databases">
        <title>Vibrio sp. CB1-14 genome sequencing.</title>
        <authorList>
            <person name="Otstavnykh N."/>
            <person name="Isaeva M."/>
            <person name="Meleshko D."/>
        </authorList>
    </citation>
    <scope>NUCLEOTIDE SEQUENCE</scope>
    <source>
        <strain evidence="3">CB1-14</strain>
    </source>
</reference>
<evidence type="ECO:0000313" key="3">
    <source>
        <dbReference type="EMBL" id="XCD18723.1"/>
    </source>
</evidence>
<dbReference type="Pfam" id="PF17892">
    <property type="entry name" value="Cadherin_5"/>
    <property type="match status" value="7"/>
</dbReference>
<feature type="domain" description="Cadherin" evidence="2">
    <location>
        <begin position="3000"/>
        <end position="3101"/>
    </location>
</feature>
<dbReference type="InterPro" id="IPR049826">
    <property type="entry name" value="Ig-like_ice"/>
</dbReference>
<dbReference type="PROSITE" id="PS50268">
    <property type="entry name" value="CADHERIN_2"/>
    <property type="match status" value="2"/>
</dbReference>
<feature type="domain" description="Cadherin" evidence="2">
    <location>
        <begin position="2669"/>
        <end position="2759"/>
    </location>
</feature>
<dbReference type="PANTHER" id="PTHR14139:SF2">
    <property type="entry name" value="CALSYNTENIN-1"/>
    <property type="match status" value="1"/>
</dbReference>
<feature type="compositionally biased region" description="Low complexity" evidence="1">
    <location>
        <begin position="1170"/>
        <end position="1190"/>
    </location>
</feature>
<evidence type="ECO:0000259" key="2">
    <source>
        <dbReference type="PROSITE" id="PS50268"/>
    </source>
</evidence>
<dbReference type="NCBIfam" id="NF012211">
    <property type="entry name" value="tand_rpt_95"/>
    <property type="match status" value="7"/>
</dbReference>
<dbReference type="NCBIfam" id="NF033510">
    <property type="entry name" value="Ca_tandemer"/>
    <property type="match status" value="1"/>
</dbReference>